<evidence type="ECO:0000259" key="5">
    <source>
        <dbReference type="Pfam" id="PF08774"/>
    </source>
</evidence>
<sequence length="132" mass="14978">MKATLRPHVVGNPLSPKPRKKKRRRREHREQEKFVAWARLRGLLLFHPANELVGYVSKGRAAELKGLGVAKGVPDIWILGVDVNCVIEFKSPGESPTPEQRWWLKMLGKRGWKTLVADSAEEAKDFVMEVGL</sequence>
<evidence type="ECO:0000256" key="4">
    <source>
        <dbReference type="SAM" id="MobiDB-lite"/>
    </source>
</evidence>
<evidence type="ECO:0000256" key="1">
    <source>
        <dbReference type="ARBA" id="ARBA00001946"/>
    </source>
</evidence>
<dbReference type="GO" id="GO:0016788">
    <property type="term" value="F:hydrolase activity, acting on ester bonds"/>
    <property type="evidence" value="ECO:0007669"/>
    <property type="project" value="InterPro"/>
</dbReference>
<gene>
    <name evidence="6" type="ORF">LCGC14_2774090</name>
</gene>
<protein>
    <recommendedName>
        <fullName evidence="5">VRR-NUC domain-containing protein</fullName>
    </recommendedName>
</protein>
<evidence type="ECO:0000313" key="6">
    <source>
        <dbReference type="EMBL" id="KKK85361.1"/>
    </source>
</evidence>
<keyword evidence="3" id="KW-0378">Hydrolase</keyword>
<comment type="cofactor">
    <cofactor evidence="1">
        <name>Mg(2+)</name>
        <dbReference type="ChEBI" id="CHEBI:18420"/>
    </cofactor>
</comment>
<name>A0A0F9BLX2_9ZZZZ</name>
<dbReference type="InterPro" id="IPR011856">
    <property type="entry name" value="tRNA_endonuc-like_dom_sf"/>
</dbReference>
<feature type="domain" description="VRR-NUC" evidence="5">
    <location>
        <begin position="25"/>
        <end position="120"/>
    </location>
</feature>
<dbReference type="AlphaFoldDB" id="A0A0F9BLX2"/>
<comment type="caution">
    <text evidence="6">The sequence shown here is derived from an EMBL/GenBank/DDBJ whole genome shotgun (WGS) entry which is preliminary data.</text>
</comment>
<feature type="compositionally biased region" description="Basic residues" evidence="4">
    <location>
        <begin position="17"/>
        <end position="27"/>
    </location>
</feature>
<dbReference type="GO" id="GO:0004518">
    <property type="term" value="F:nuclease activity"/>
    <property type="evidence" value="ECO:0007669"/>
    <property type="project" value="UniProtKB-KW"/>
</dbReference>
<proteinExistence type="predicted"/>
<organism evidence="6">
    <name type="scientific">marine sediment metagenome</name>
    <dbReference type="NCBI Taxonomy" id="412755"/>
    <lineage>
        <taxon>unclassified sequences</taxon>
        <taxon>metagenomes</taxon>
        <taxon>ecological metagenomes</taxon>
    </lineage>
</organism>
<evidence type="ECO:0000256" key="3">
    <source>
        <dbReference type="ARBA" id="ARBA00022801"/>
    </source>
</evidence>
<keyword evidence="2" id="KW-0540">Nuclease</keyword>
<evidence type="ECO:0000256" key="2">
    <source>
        <dbReference type="ARBA" id="ARBA00022722"/>
    </source>
</evidence>
<dbReference type="InterPro" id="IPR014883">
    <property type="entry name" value="VRR_NUC"/>
</dbReference>
<accession>A0A0F9BLX2</accession>
<dbReference type="GO" id="GO:0003676">
    <property type="term" value="F:nucleic acid binding"/>
    <property type="evidence" value="ECO:0007669"/>
    <property type="project" value="InterPro"/>
</dbReference>
<dbReference type="Pfam" id="PF08774">
    <property type="entry name" value="VRR_NUC"/>
    <property type="match status" value="1"/>
</dbReference>
<dbReference type="Gene3D" id="3.40.1350.10">
    <property type="match status" value="1"/>
</dbReference>
<feature type="region of interest" description="Disordered" evidence="4">
    <location>
        <begin position="1"/>
        <end position="31"/>
    </location>
</feature>
<reference evidence="6" key="1">
    <citation type="journal article" date="2015" name="Nature">
        <title>Complex archaea that bridge the gap between prokaryotes and eukaryotes.</title>
        <authorList>
            <person name="Spang A."/>
            <person name="Saw J.H."/>
            <person name="Jorgensen S.L."/>
            <person name="Zaremba-Niedzwiedzka K."/>
            <person name="Martijn J."/>
            <person name="Lind A.E."/>
            <person name="van Eijk R."/>
            <person name="Schleper C."/>
            <person name="Guy L."/>
            <person name="Ettema T.J."/>
        </authorList>
    </citation>
    <scope>NUCLEOTIDE SEQUENCE</scope>
</reference>
<dbReference type="EMBL" id="LAZR01051345">
    <property type="protein sequence ID" value="KKK85361.1"/>
    <property type="molecule type" value="Genomic_DNA"/>
</dbReference>